<accession>A0A8C8WXJ7</accession>
<evidence type="ECO:0000256" key="2">
    <source>
        <dbReference type="ARBA" id="ARBA00022553"/>
    </source>
</evidence>
<keyword evidence="8" id="KW-1185">Reference proteome</keyword>
<dbReference type="PANTHER" id="PTHR15354">
    <property type="entry name" value="MUF1"/>
    <property type="match status" value="1"/>
</dbReference>
<dbReference type="GO" id="GO:0005737">
    <property type="term" value="C:cytoplasm"/>
    <property type="evidence" value="ECO:0007669"/>
    <property type="project" value="TreeGrafter"/>
</dbReference>
<dbReference type="AlphaFoldDB" id="A0A8C8WXJ7"/>
<keyword evidence="3" id="KW-0433">Leucine-rich repeat</keyword>
<evidence type="ECO:0000313" key="8">
    <source>
        <dbReference type="Proteomes" id="UP000694399"/>
    </source>
</evidence>
<dbReference type="PANTHER" id="PTHR15354:SF1">
    <property type="entry name" value="LEUCINE-RICH REPEAT-CONTAINING PROTEIN 41"/>
    <property type="match status" value="1"/>
</dbReference>
<keyword evidence="5" id="KW-0833">Ubl conjugation pathway</keyword>
<dbReference type="Proteomes" id="UP000694399">
    <property type="component" value="Chromosome C2"/>
</dbReference>
<sequence length="802" mass="86984">MAAPEAWRARSCWFCEVAAATTMEATSREAAPAKSSASGPSAPPALFELCGRAVSAHMGVLESGVWALPGPILQSILPLLNIYYLERIEETALKKGLSTQAIWRRLWDELMKTRPSSLESVTCWRAKFMEAFFSHVLRGTIDVSSDRRLCDQRFSPLLHSSRHVRQLTICNMLQGATELVAEPNRRVLETLASSLHTLKFRHLLFSDVAAQQSLRQLLHQLIHHGAVSQVSLYSWPVPESALFILILTMSAGFWQPGPGGPPCRLCGEASRGRAPSRDEGSLLLGSRRPRRDAAERCAAALMASRRKNEAKQTARAAPATRVTRRSTQESLIAGGTDPKRDLHPPATSYEAPGTKRPPSAPATTSSSASASSSTSSSKRAPASSAPQPKPLKRFKRAAGKKGARTRQGSGAESEDLYDFVFIVAGEKEDGEEMEIGEVACGALDGSDPSCLGLPALEASQRFRSISTLELFTVPLSTEAALTLCHLLSSWVSLESLTLSYNEITFSFCRLFEKRPAQFLPEMVAAMKGNSTLKGLRLPGNRLGGGRALGRDRGEGASPLTSKFSGGRHRPLHWEHGGWNIVVCWDFWRLGFSPPETGWDTLVPCSWVIRHFSPSPQGMLACWPWQMFSQRIHPPLCVSWTSVPTASSQMVFWSSPSGWSAGAVEPLVTCASSRTGWTRMQSQPGKPFGGSGPLVTWLATRGTHPRPSQIMSAPCDGAHASQAHAQHHQLAGAETWAAQNSQTPILSFSFCNLFSSFSFFPCTEVLEVLLGSAKALSQLGLEPLGPLPTTLGTLGQVTVLISQ</sequence>
<name>A0A8C8WXJ7_PANLE</name>
<dbReference type="Ensembl" id="ENSPLOT00000011651.1">
    <property type="protein sequence ID" value="ENSPLOP00000010533.1"/>
    <property type="gene ID" value="ENSPLOG00000007626.1"/>
</dbReference>
<keyword evidence="2" id="KW-0597">Phosphoprotein</keyword>
<dbReference type="SUPFAM" id="SSF52047">
    <property type="entry name" value="RNI-like"/>
    <property type="match status" value="1"/>
</dbReference>
<feature type="compositionally biased region" description="Basic residues" evidence="6">
    <location>
        <begin position="390"/>
        <end position="404"/>
    </location>
</feature>
<evidence type="ECO:0000256" key="5">
    <source>
        <dbReference type="ARBA" id="ARBA00022786"/>
    </source>
</evidence>
<keyword evidence="4" id="KW-0677">Repeat</keyword>
<proteinExistence type="predicted"/>
<dbReference type="Gene3D" id="3.80.10.10">
    <property type="entry name" value="Ribonuclease Inhibitor"/>
    <property type="match status" value="1"/>
</dbReference>
<evidence type="ECO:0000256" key="6">
    <source>
        <dbReference type="SAM" id="MobiDB-lite"/>
    </source>
</evidence>
<feature type="region of interest" description="Disordered" evidence="6">
    <location>
        <begin position="265"/>
        <end position="410"/>
    </location>
</feature>
<dbReference type="InterPro" id="IPR026137">
    <property type="entry name" value="Leu_rpt_41"/>
</dbReference>
<gene>
    <name evidence="7" type="primary">LRRC41</name>
</gene>
<reference evidence="7" key="3">
    <citation type="submission" date="2025-09" db="UniProtKB">
        <authorList>
            <consortium name="Ensembl"/>
        </authorList>
    </citation>
    <scope>IDENTIFICATION</scope>
</reference>
<dbReference type="GeneTree" id="ENSGT00390000015908"/>
<dbReference type="InterPro" id="IPR032675">
    <property type="entry name" value="LRR_dom_sf"/>
</dbReference>
<dbReference type="GO" id="GO:0005634">
    <property type="term" value="C:nucleus"/>
    <property type="evidence" value="ECO:0007669"/>
    <property type="project" value="TreeGrafter"/>
</dbReference>
<feature type="compositionally biased region" description="Low complexity" evidence="6">
    <location>
        <begin position="354"/>
        <end position="386"/>
    </location>
</feature>
<reference evidence="7" key="1">
    <citation type="journal article" date="2019" name="bioRxiv">
        <title>Long live the king: chromosome-level assembly of the lion (Panthera leo) using linked-read, Hi-C, and long read data.</title>
        <authorList>
            <person name="Armstrong E.E."/>
            <person name="Taylor R.W."/>
            <person name="Miller D.E."/>
            <person name="Kaelin C."/>
            <person name="Barsh G."/>
            <person name="Hadly E.A."/>
            <person name="Petrov D."/>
        </authorList>
    </citation>
    <scope>NUCLEOTIDE SEQUENCE [LARGE SCALE GENOMIC DNA]</scope>
</reference>
<reference evidence="7" key="2">
    <citation type="submission" date="2025-08" db="UniProtKB">
        <authorList>
            <consortium name="Ensembl"/>
        </authorList>
    </citation>
    <scope>IDENTIFICATION</scope>
</reference>
<evidence type="ECO:0000256" key="3">
    <source>
        <dbReference type="ARBA" id="ARBA00022614"/>
    </source>
</evidence>
<evidence type="ECO:0000256" key="4">
    <source>
        <dbReference type="ARBA" id="ARBA00022737"/>
    </source>
</evidence>
<evidence type="ECO:0000313" key="7">
    <source>
        <dbReference type="Ensembl" id="ENSPLOP00000010533.1"/>
    </source>
</evidence>
<organism evidence="7 8">
    <name type="scientific">Panthera leo</name>
    <name type="common">Lion</name>
    <dbReference type="NCBI Taxonomy" id="9689"/>
    <lineage>
        <taxon>Eukaryota</taxon>
        <taxon>Metazoa</taxon>
        <taxon>Chordata</taxon>
        <taxon>Craniata</taxon>
        <taxon>Vertebrata</taxon>
        <taxon>Euteleostomi</taxon>
        <taxon>Mammalia</taxon>
        <taxon>Eutheria</taxon>
        <taxon>Laurasiatheria</taxon>
        <taxon>Carnivora</taxon>
        <taxon>Feliformia</taxon>
        <taxon>Felidae</taxon>
        <taxon>Pantherinae</taxon>
        <taxon>Panthera</taxon>
    </lineage>
</organism>
<protein>
    <recommendedName>
        <fullName evidence="1">Leucine-rich repeat-containing protein 41</fullName>
    </recommendedName>
</protein>
<evidence type="ECO:0000256" key="1">
    <source>
        <dbReference type="ARBA" id="ARBA00014201"/>
    </source>
</evidence>